<reference evidence="2 3" key="1">
    <citation type="journal article" date="2019" name="Genome Biol. Evol.">
        <title>Insights into the evolution of the New World diploid cottons (Gossypium, subgenus Houzingenia) based on genome sequencing.</title>
        <authorList>
            <person name="Grover C.E."/>
            <person name="Arick M.A. 2nd"/>
            <person name="Thrash A."/>
            <person name="Conover J.L."/>
            <person name="Sanders W.S."/>
            <person name="Peterson D.G."/>
            <person name="Frelichowski J.E."/>
            <person name="Scheffler J.A."/>
            <person name="Scheffler B.E."/>
            <person name="Wendel J.F."/>
        </authorList>
    </citation>
    <scope>NUCLEOTIDE SEQUENCE [LARGE SCALE GENOMIC DNA]</scope>
    <source>
        <strain evidence="2">5</strain>
        <tissue evidence="2">Leaf</tissue>
    </source>
</reference>
<organism evidence="2 3">
    <name type="scientific">Gossypium gossypioides</name>
    <name type="common">Mexican cotton</name>
    <name type="synonym">Selera gossypioides</name>
    <dbReference type="NCBI Taxonomy" id="34282"/>
    <lineage>
        <taxon>Eukaryota</taxon>
        <taxon>Viridiplantae</taxon>
        <taxon>Streptophyta</taxon>
        <taxon>Embryophyta</taxon>
        <taxon>Tracheophyta</taxon>
        <taxon>Spermatophyta</taxon>
        <taxon>Magnoliopsida</taxon>
        <taxon>eudicotyledons</taxon>
        <taxon>Gunneridae</taxon>
        <taxon>Pentapetalae</taxon>
        <taxon>rosids</taxon>
        <taxon>malvids</taxon>
        <taxon>Malvales</taxon>
        <taxon>Malvaceae</taxon>
        <taxon>Malvoideae</taxon>
        <taxon>Gossypium</taxon>
    </lineage>
</organism>
<name>A0A7J9C4B9_GOSGO</name>
<keyword evidence="3" id="KW-1185">Reference proteome</keyword>
<dbReference type="Gene3D" id="3.30.420.10">
    <property type="entry name" value="Ribonuclease H-like superfamily/Ribonuclease H"/>
    <property type="match status" value="1"/>
</dbReference>
<protein>
    <recommendedName>
        <fullName evidence="1">RNase H type-1 domain-containing protein</fullName>
    </recommendedName>
</protein>
<dbReference type="GO" id="GO:0004523">
    <property type="term" value="F:RNA-DNA hybrid ribonuclease activity"/>
    <property type="evidence" value="ECO:0007669"/>
    <property type="project" value="InterPro"/>
</dbReference>
<accession>A0A7J9C4B9</accession>
<dbReference type="Pfam" id="PF13456">
    <property type="entry name" value="RVT_3"/>
    <property type="match status" value="1"/>
</dbReference>
<dbReference type="InterPro" id="IPR036397">
    <property type="entry name" value="RNaseH_sf"/>
</dbReference>
<dbReference type="EMBL" id="JABEZY010000008">
    <property type="protein sequence ID" value="MBA0743320.1"/>
    <property type="molecule type" value="Genomic_DNA"/>
</dbReference>
<dbReference type="AlphaFoldDB" id="A0A7J9C4B9"/>
<dbReference type="InterPro" id="IPR053151">
    <property type="entry name" value="RNase_H-like"/>
</dbReference>
<evidence type="ECO:0000313" key="3">
    <source>
        <dbReference type="Proteomes" id="UP000593579"/>
    </source>
</evidence>
<dbReference type="CDD" id="cd06222">
    <property type="entry name" value="RNase_H_like"/>
    <property type="match status" value="1"/>
</dbReference>
<dbReference type="GO" id="GO:0003676">
    <property type="term" value="F:nucleic acid binding"/>
    <property type="evidence" value="ECO:0007669"/>
    <property type="project" value="InterPro"/>
</dbReference>
<dbReference type="OrthoDB" id="1700619at2759"/>
<feature type="non-terminal residue" evidence="2">
    <location>
        <position position="1"/>
    </location>
</feature>
<dbReference type="Proteomes" id="UP000593579">
    <property type="component" value="Unassembled WGS sequence"/>
</dbReference>
<evidence type="ECO:0000259" key="1">
    <source>
        <dbReference type="Pfam" id="PF13456"/>
    </source>
</evidence>
<dbReference type="PANTHER" id="PTHR47723">
    <property type="entry name" value="OS05G0353850 PROTEIN"/>
    <property type="match status" value="1"/>
</dbReference>
<proteinExistence type="predicted"/>
<comment type="caution">
    <text evidence="2">The sequence shown here is derived from an EMBL/GenBank/DDBJ whole genome shotgun (WGS) entry which is preliminary data.</text>
</comment>
<feature type="domain" description="RNase H type-1" evidence="1">
    <location>
        <begin position="101"/>
        <end position="177"/>
    </location>
</feature>
<dbReference type="PANTHER" id="PTHR47723:SF19">
    <property type="entry name" value="POLYNUCLEOTIDYL TRANSFERASE, RIBONUCLEASE H-LIKE SUPERFAMILY PROTEIN"/>
    <property type="match status" value="1"/>
</dbReference>
<dbReference type="InterPro" id="IPR044730">
    <property type="entry name" value="RNase_H-like_dom_plant"/>
</dbReference>
<evidence type="ECO:0000313" key="2">
    <source>
        <dbReference type="EMBL" id="MBA0743320.1"/>
    </source>
</evidence>
<sequence length="210" mass="23970">EISKETSWGTCWKVGSGRQIPIWNEAWILGAENYKIQKLTANQDIEYVSNLIEQHSNCWKKDLIKHTFNQVNAERILSLPIDQQANRLVWRGEASDDYTALAYIQTIQFGAKSGFLRIEVEGDSLTVIKKLQNNVKDKSKISAYIVNAKRLKSNFVIYKFKHASRQTNRVAHNLSKEGLNEEANTYLVNGLSRSVAMAVEEGRQRRIVGD</sequence>
<gene>
    <name evidence="2" type="ORF">Gogos_006014</name>
</gene>
<dbReference type="InterPro" id="IPR002156">
    <property type="entry name" value="RNaseH_domain"/>
</dbReference>